<name>L7RC21_9VIRU</name>
<proteinExistence type="predicted"/>
<sequence>MDISNDYFLISNDEKMDICLQKNDSEITREFIKHFSIINKFGITSTNKYYEKSNLTLLCLKNKLLVSKYFFYVPEDLEKIQTLGIKYINYYPNMYHEYNISPNNKLIIIFGTTIINNLVYNIISNIIVSFEKYLPKIIDHCLFIYVIE</sequence>
<accession>L7RC21</accession>
<gene>
    <name evidence="1" type="ORF">Moumou_00535</name>
</gene>
<reference evidence="1 2" key="1">
    <citation type="journal article" date="2012" name="Genome Biol. Evol.">
        <title>Related Giant Viruses in Distant Locations and Different Habitats: Acanthamoeba polyphaga moumouvirus Represents a Third Lineage of the Mimiviridae That Is Close to the Megavirus Lineage.</title>
        <authorList>
            <person name="Yoosuf N."/>
            <person name="Yutin N."/>
            <person name="Colson P."/>
            <person name="Shabalina S.A."/>
            <person name="Pagnier I."/>
            <person name="Robert C."/>
            <person name="Azza S."/>
            <person name="Klose T."/>
            <person name="Wong J."/>
            <person name="Rossmann M.G."/>
            <person name="La Scola B."/>
            <person name="Raoult D."/>
            <person name="Koonin E.V."/>
        </authorList>
    </citation>
    <scope>NUCLEOTIDE SEQUENCE [LARGE SCALE GENOMIC DNA]</scope>
    <source>
        <strain evidence="1 2">M10A</strain>
    </source>
</reference>
<keyword evidence="2" id="KW-1185">Reference proteome</keyword>
<dbReference type="Proteomes" id="UP000201640">
    <property type="component" value="Segment"/>
</dbReference>
<protein>
    <submittedName>
        <fullName evidence="1">Uncharacterized protein</fullName>
    </submittedName>
</protein>
<dbReference type="GeneID" id="14445623"/>
<organism evidence="1 2">
    <name type="scientific">Acanthamoeba polyphaga moumouvirus</name>
    <dbReference type="NCBI Taxonomy" id="1269028"/>
    <lineage>
        <taxon>Viruses</taxon>
        <taxon>Varidnaviria</taxon>
        <taxon>Bamfordvirae</taxon>
        <taxon>Nucleocytoviricota</taxon>
        <taxon>Megaviricetes</taxon>
        <taxon>Imitervirales</taxon>
        <taxon>Mimiviridae</taxon>
        <taxon>Megamimivirinae</taxon>
        <taxon>Moumouvirus</taxon>
    </lineage>
</organism>
<evidence type="ECO:0000313" key="2">
    <source>
        <dbReference type="Proteomes" id="UP000201640"/>
    </source>
</evidence>
<dbReference type="RefSeq" id="YP_007354505.1">
    <property type="nucleotide sequence ID" value="NC_020104.1"/>
</dbReference>
<dbReference type="EMBL" id="JX962719">
    <property type="protein sequence ID" value="AGC02069.1"/>
    <property type="molecule type" value="Genomic_DNA"/>
</dbReference>
<dbReference type="KEGG" id="vg:14445623"/>
<evidence type="ECO:0000313" key="1">
    <source>
        <dbReference type="EMBL" id="AGC02069.1"/>
    </source>
</evidence>